<keyword evidence="18" id="KW-1185">Reference proteome</keyword>
<dbReference type="GO" id="GO:0006508">
    <property type="term" value="P:proteolysis"/>
    <property type="evidence" value="ECO:0007669"/>
    <property type="project" value="UniProtKB-KW"/>
</dbReference>
<evidence type="ECO:0000256" key="6">
    <source>
        <dbReference type="ARBA" id="ARBA00022833"/>
    </source>
</evidence>
<sequence length="558" mass="63238">MMIGVALFTFAVLTDARSAPIPNPYAHGVDWLIRYGYLPPSDSPLGRLHTKEAVERAICEMQSFAGIKETGRLDGATLTLMSVPRCSLPDILGSEFHLKNGRKRRETREMRYNLSGLNWNKTHITWSVERFPSASVSPDLQPALVELILTHALRVWSDTTPLLFSLLRPSTYALPKNADIKVSFTSRYHDDGYPFDGKGGTLAHAFFPELGDTHFDDEENWSYGADSSSVDLFTVAMHEFGHALGLAHSSSKHSIMKPYYQGAVGDIPTYTLPVEDRLGIQALYAKPMMDAIHSPACLFHSYFSPDPAVLDRCRGGYDAIANIRGEIFFFRRQYFWRMHHSGSLSSFAAALIHSFWIGLPPETDRIDAVYERNDGHIVFFIGNQYWVFKDTTSLPGYPQPLTKWGLWNSAGEVLGRVDAVFVWPHNGRTYVFSGREYWRFDEAKTHWQPEAGYPKPTSIWGVPSDPDDVIGNTYFFKGMNYWTLKKGRLEEDTLSPNSIAADWLQCDDFLAPTYRPTMPQYREEECGFNTSTAALVQCTLEVHYILVLLLPLHWETVN</sequence>
<feature type="binding site" evidence="12">
    <location>
        <position position="217"/>
    </location>
    <ligand>
        <name>Ca(2+)</name>
        <dbReference type="ChEBI" id="CHEBI:29108"/>
        <label>1</label>
    </ligand>
</feature>
<dbReference type="GO" id="GO:0004222">
    <property type="term" value="F:metalloendopeptidase activity"/>
    <property type="evidence" value="ECO:0007669"/>
    <property type="project" value="InterPro"/>
</dbReference>
<dbReference type="PRINTS" id="PR00138">
    <property type="entry name" value="MATRIXIN"/>
</dbReference>
<feature type="binding site" evidence="12">
    <location>
        <position position="179"/>
    </location>
    <ligand>
        <name>Ca(2+)</name>
        <dbReference type="ChEBI" id="CHEBI:29108"/>
        <label>2</label>
    </ligand>
</feature>
<dbReference type="InterPro" id="IPR033739">
    <property type="entry name" value="M10A_MMP"/>
</dbReference>
<dbReference type="CDD" id="cd04278">
    <property type="entry name" value="ZnMc_MMP"/>
    <property type="match status" value="1"/>
</dbReference>
<dbReference type="SMART" id="SM00235">
    <property type="entry name" value="ZnMc"/>
    <property type="match status" value="1"/>
</dbReference>
<gene>
    <name evidence="17" type="primary">mmp25a</name>
</gene>
<evidence type="ECO:0000256" key="2">
    <source>
        <dbReference type="ARBA" id="ARBA00022670"/>
    </source>
</evidence>
<dbReference type="AlphaFoldDB" id="A0AAY5F0D1"/>
<feature type="repeat" description="Hemopexin" evidence="14">
    <location>
        <begin position="414"/>
        <end position="464"/>
    </location>
</feature>
<feature type="binding site" evidence="12">
    <location>
        <position position="139"/>
    </location>
    <ligand>
        <name>Ca(2+)</name>
        <dbReference type="ChEBI" id="CHEBI:29108"/>
        <label>1</label>
    </ligand>
</feature>
<comment type="cofactor">
    <cofactor evidence="12">
        <name>Zn(2+)</name>
        <dbReference type="ChEBI" id="CHEBI:29105"/>
    </cofactor>
    <text evidence="12">Binds 2 Zn(2+) ions per subunit.</text>
</comment>
<dbReference type="GO" id="GO:0031012">
    <property type="term" value="C:extracellular matrix"/>
    <property type="evidence" value="ECO:0007669"/>
    <property type="project" value="InterPro"/>
</dbReference>
<evidence type="ECO:0000313" key="17">
    <source>
        <dbReference type="Ensembl" id="ENSEEEP00000062409.1"/>
    </source>
</evidence>
<feature type="binding site" evidence="12">
    <location>
        <position position="467"/>
    </location>
    <ligand>
        <name>Ca(2+)</name>
        <dbReference type="ChEBI" id="CHEBI:29108"/>
        <label>4</label>
    </ligand>
</feature>
<feature type="binding site" evidence="12">
    <location>
        <position position="219"/>
    </location>
    <ligand>
        <name>Ca(2+)</name>
        <dbReference type="ChEBI" id="CHEBI:29108"/>
        <label>1</label>
    </ligand>
</feature>
<feature type="modified residue" description="Phosphotyrosine; by PKDCC" evidence="13">
    <location>
        <position position="397"/>
    </location>
</feature>
<dbReference type="SUPFAM" id="SSF47090">
    <property type="entry name" value="PGBD-like"/>
    <property type="match status" value="1"/>
</dbReference>
<feature type="binding site" evidence="12">
    <location>
        <position position="212"/>
    </location>
    <ligand>
        <name>Ca(2+)</name>
        <dbReference type="ChEBI" id="CHEBI:29108"/>
        <label>2</label>
    </ligand>
</feature>
<dbReference type="InterPro" id="IPR036375">
    <property type="entry name" value="Hemopexin-like_dom_sf"/>
</dbReference>
<feature type="active site" evidence="10">
    <location>
        <position position="239"/>
    </location>
</feature>
<feature type="binding site" evidence="11">
    <location>
        <position position="238"/>
    </location>
    <ligand>
        <name>Zn(2+)</name>
        <dbReference type="ChEBI" id="CHEBI:29105"/>
        <label>2</label>
        <note>catalytic</note>
    </ligand>
</feature>
<feature type="repeat" description="Hemopexin" evidence="14">
    <location>
        <begin position="363"/>
        <end position="408"/>
    </location>
</feature>
<accession>A0AAY5F0D1</accession>
<evidence type="ECO:0000313" key="18">
    <source>
        <dbReference type="Proteomes" id="UP000314983"/>
    </source>
</evidence>
<evidence type="ECO:0000256" key="9">
    <source>
        <dbReference type="ARBA" id="ARBA00023145"/>
    </source>
</evidence>
<feature type="binding site" evidence="12">
    <location>
        <position position="196"/>
    </location>
    <ligand>
        <name>Ca(2+)</name>
        <dbReference type="ChEBI" id="CHEBI:29108"/>
        <label>3</label>
    </ligand>
</feature>
<dbReference type="PIRSF" id="PIRSF001191">
    <property type="entry name" value="Peptidase_M10A_matrix"/>
    <property type="match status" value="1"/>
</dbReference>
<feature type="binding site" evidence="12">
    <location>
        <position position="320"/>
    </location>
    <ligand>
        <name>Ca(2+)</name>
        <dbReference type="ChEBI" id="CHEBI:29108"/>
        <label>5</label>
    </ligand>
</feature>
<protein>
    <recommendedName>
        <fullName evidence="16">Peptidase metallopeptidase domain-containing protein</fullName>
    </recommendedName>
</protein>
<evidence type="ECO:0000256" key="3">
    <source>
        <dbReference type="ARBA" id="ARBA00022723"/>
    </source>
</evidence>
<keyword evidence="6 11" id="KW-0862">Zinc</keyword>
<dbReference type="PANTHER" id="PTHR10201:SF287">
    <property type="entry name" value="MATRIX METALLOPEPTIDASE 25B-RELATED"/>
    <property type="match status" value="1"/>
</dbReference>
<evidence type="ECO:0000259" key="16">
    <source>
        <dbReference type="SMART" id="SM00235"/>
    </source>
</evidence>
<reference evidence="17 18" key="1">
    <citation type="submission" date="2020-05" db="EMBL/GenBank/DDBJ databases">
        <title>Electrophorus electricus (electric eel) genome, fEleEle1, primary haplotype.</title>
        <authorList>
            <person name="Myers G."/>
            <person name="Meyer A."/>
            <person name="Fedrigo O."/>
            <person name="Formenti G."/>
            <person name="Rhie A."/>
            <person name="Tracey A."/>
            <person name="Sims Y."/>
            <person name="Jarvis E.D."/>
        </authorList>
    </citation>
    <scope>NUCLEOTIDE SEQUENCE [LARGE SCALE GENOMIC DNA]</scope>
</reference>
<reference evidence="17" key="3">
    <citation type="submission" date="2025-09" db="UniProtKB">
        <authorList>
            <consortium name="Ensembl"/>
        </authorList>
    </citation>
    <scope>IDENTIFICATION</scope>
</reference>
<dbReference type="InterPro" id="IPR036365">
    <property type="entry name" value="PGBD-like_sf"/>
</dbReference>
<evidence type="ECO:0000256" key="12">
    <source>
        <dbReference type="PIRSR" id="PIRSR621190-2"/>
    </source>
</evidence>
<feature type="chain" id="PRO_5044219627" description="Peptidase metallopeptidase domain-containing protein" evidence="15">
    <location>
        <begin position="19"/>
        <end position="558"/>
    </location>
</feature>
<dbReference type="InterPro" id="IPR006026">
    <property type="entry name" value="Peptidase_Metallo"/>
</dbReference>
<dbReference type="CDD" id="cd00094">
    <property type="entry name" value="HX"/>
    <property type="match status" value="1"/>
</dbReference>
<dbReference type="InterPro" id="IPR018487">
    <property type="entry name" value="Hemopexin-like_repeat"/>
</dbReference>
<feature type="binding site" evidence="12">
    <location>
        <position position="214"/>
    </location>
    <ligand>
        <name>Zn(2+)</name>
        <dbReference type="ChEBI" id="CHEBI:29105"/>
        <label>1</label>
    </ligand>
</feature>
<keyword evidence="2" id="KW-0645">Protease</keyword>
<feature type="binding site" evidence="12">
    <location>
        <position position="191"/>
    </location>
    <ligand>
        <name>Zn(2+)</name>
        <dbReference type="ChEBI" id="CHEBI:29105"/>
        <label>1</label>
    </ligand>
</feature>
<keyword evidence="8" id="KW-0482">Metalloprotease</keyword>
<dbReference type="GO" id="GO:0030198">
    <property type="term" value="P:extracellular matrix organization"/>
    <property type="evidence" value="ECO:0007669"/>
    <property type="project" value="TreeGrafter"/>
</dbReference>
<dbReference type="SMART" id="SM00120">
    <property type="entry name" value="HX"/>
    <property type="match status" value="4"/>
</dbReference>
<dbReference type="Pfam" id="PF01471">
    <property type="entry name" value="PG_binding_1"/>
    <property type="match status" value="1"/>
</dbReference>
<evidence type="ECO:0000256" key="14">
    <source>
        <dbReference type="PROSITE-ProRule" id="PRU01011"/>
    </source>
</evidence>
<feature type="binding site" evidence="12">
    <location>
        <position position="204"/>
    </location>
    <ligand>
        <name>Zn(2+)</name>
        <dbReference type="ChEBI" id="CHEBI:29105"/>
        <label>1</label>
    </ligand>
</feature>
<feature type="binding site" evidence="12">
    <location>
        <position position="189"/>
    </location>
    <ligand>
        <name>Zn(2+)</name>
        <dbReference type="ChEBI" id="CHEBI:29105"/>
        <label>1</label>
    </ligand>
</feature>
<evidence type="ECO:0000256" key="13">
    <source>
        <dbReference type="PIRSR" id="PIRSR621190-4"/>
    </source>
</evidence>
<keyword evidence="9" id="KW-0865">Zymogen</keyword>
<feature type="binding site" evidence="12">
    <location>
        <position position="469"/>
    </location>
    <ligand>
        <name>Ca(2+)</name>
        <dbReference type="ChEBI" id="CHEBI:29108"/>
        <label>5</label>
    </ligand>
</feature>
<dbReference type="Pfam" id="PF00045">
    <property type="entry name" value="Hemopexin"/>
    <property type="match status" value="3"/>
</dbReference>
<evidence type="ECO:0000256" key="4">
    <source>
        <dbReference type="ARBA" id="ARBA00022737"/>
    </source>
</evidence>
<dbReference type="InterPro" id="IPR001818">
    <property type="entry name" value="Pept_M10_metallopeptidase"/>
</dbReference>
<dbReference type="GO" id="GO:0030574">
    <property type="term" value="P:collagen catabolic process"/>
    <property type="evidence" value="ECO:0007669"/>
    <property type="project" value="TreeGrafter"/>
</dbReference>
<dbReference type="PANTHER" id="PTHR10201">
    <property type="entry name" value="MATRIX METALLOPROTEINASE"/>
    <property type="match status" value="1"/>
</dbReference>
<evidence type="ECO:0000256" key="11">
    <source>
        <dbReference type="PIRSR" id="PIRSR001191-2"/>
    </source>
</evidence>
<feature type="binding site" evidence="11">
    <location>
        <position position="248"/>
    </location>
    <ligand>
        <name>Zn(2+)</name>
        <dbReference type="ChEBI" id="CHEBI:29105"/>
        <label>2</label>
        <note>catalytic</note>
    </ligand>
</feature>
<name>A0AAY5F0D1_ELEEL</name>
<dbReference type="Pfam" id="PF00413">
    <property type="entry name" value="Peptidase_M10"/>
    <property type="match status" value="1"/>
</dbReference>
<feature type="binding site" description="in inhibited form" evidence="12">
    <location>
        <position position="86"/>
    </location>
    <ligand>
        <name>Zn(2+)</name>
        <dbReference type="ChEBI" id="CHEBI:29105"/>
        <label>2</label>
        <note>catalytic</note>
    </ligand>
</feature>
<dbReference type="GeneTree" id="ENSGT00940000165867"/>
<feature type="domain" description="Peptidase metallopeptidase" evidence="16">
    <location>
        <begin position="115"/>
        <end position="286"/>
    </location>
</feature>
<evidence type="ECO:0000256" key="7">
    <source>
        <dbReference type="ARBA" id="ARBA00022837"/>
    </source>
</evidence>
<dbReference type="Ensembl" id="ENSEEET00000064970.1">
    <property type="protein sequence ID" value="ENSEEEP00000062409.1"/>
    <property type="gene ID" value="ENSEEEG00000013758.2"/>
</dbReference>
<evidence type="ECO:0000256" key="10">
    <source>
        <dbReference type="PIRSR" id="PIRSR001191-1"/>
    </source>
</evidence>
<dbReference type="SUPFAM" id="SSF55486">
    <property type="entry name" value="Metalloproteases ('zincins'), catalytic domain"/>
    <property type="match status" value="1"/>
</dbReference>
<evidence type="ECO:0000256" key="1">
    <source>
        <dbReference type="ARBA" id="ARBA00010370"/>
    </source>
</evidence>
<dbReference type="PROSITE" id="PS51642">
    <property type="entry name" value="HEMOPEXIN_2"/>
    <property type="match status" value="3"/>
</dbReference>
<keyword evidence="15" id="KW-0732">Signal</keyword>
<feature type="binding site" evidence="12">
    <location>
        <position position="197"/>
    </location>
    <ligand>
        <name>Ca(2+)</name>
        <dbReference type="ChEBI" id="CHEBI:29108"/>
        <label>3</label>
    </ligand>
</feature>
<feature type="repeat" description="Hemopexin" evidence="14">
    <location>
        <begin position="314"/>
        <end position="359"/>
    </location>
</feature>
<feature type="signal peptide" evidence="15">
    <location>
        <begin position="1"/>
        <end position="18"/>
    </location>
</feature>
<feature type="binding site" evidence="12">
    <location>
        <position position="367"/>
    </location>
    <ligand>
        <name>Ca(2+)</name>
        <dbReference type="ChEBI" id="CHEBI:29108"/>
        <label>4</label>
    </ligand>
</feature>
<feature type="binding site" evidence="12">
    <location>
        <position position="219"/>
    </location>
    <ligand>
        <name>Ca(2+)</name>
        <dbReference type="ChEBI" id="CHEBI:29108"/>
        <label>3</label>
    </ligand>
</feature>
<proteinExistence type="inferred from homology"/>
<dbReference type="SUPFAM" id="SSF50923">
    <property type="entry name" value="Hemopexin-like domain"/>
    <property type="match status" value="1"/>
</dbReference>
<evidence type="ECO:0000256" key="8">
    <source>
        <dbReference type="ARBA" id="ARBA00023049"/>
    </source>
</evidence>
<feature type="binding site" evidence="11">
    <location>
        <position position="242"/>
    </location>
    <ligand>
        <name>Zn(2+)</name>
        <dbReference type="ChEBI" id="CHEBI:29105"/>
        <label>2</label>
        <note>catalytic</note>
    </ligand>
</feature>
<dbReference type="FunFam" id="2.110.10.10:FF:000018">
    <property type="entry name" value="Matrix metallopeptidase 25b"/>
    <property type="match status" value="1"/>
</dbReference>
<keyword evidence="4" id="KW-0677">Repeat</keyword>
<keyword evidence="5" id="KW-0378">Hydrolase</keyword>
<dbReference type="InterPro" id="IPR000585">
    <property type="entry name" value="Hemopexin-like_dom"/>
</dbReference>
<feature type="binding site" evidence="12">
    <location>
        <position position="216"/>
    </location>
    <ligand>
        <name>Ca(2+)</name>
        <dbReference type="ChEBI" id="CHEBI:29108"/>
        <label>3</label>
    </ligand>
</feature>
<dbReference type="GO" id="GO:0008270">
    <property type="term" value="F:zinc ion binding"/>
    <property type="evidence" value="ECO:0007669"/>
    <property type="project" value="InterPro"/>
</dbReference>
<keyword evidence="7 12" id="KW-0106">Calcium</keyword>
<dbReference type="Proteomes" id="UP000314983">
    <property type="component" value="Chromosome 1"/>
</dbReference>
<evidence type="ECO:0000256" key="15">
    <source>
        <dbReference type="SAM" id="SignalP"/>
    </source>
</evidence>
<dbReference type="InterPro" id="IPR002477">
    <property type="entry name" value="Peptidoglycan-bd-like"/>
</dbReference>
<dbReference type="InterPro" id="IPR024079">
    <property type="entry name" value="MetalloPept_cat_dom_sf"/>
</dbReference>
<feature type="binding site" evidence="12">
    <location>
        <position position="256"/>
    </location>
    <ligand>
        <name>Zn(2+)</name>
        <dbReference type="ChEBI" id="CHEBI:29105"/>
        <label>2</label>
        <note>catalytic</note>
    </ligand>
</feature>
<feature type="binding site" evidence="12">
    <location>
        <position position="318"/>
    </location>
    <ligand>
        <name>Ca(2+)</name>
        <dbReference type="ChEBI" id="CHEBI:29108"/>
        <label>4</label>
    </ligand>
</feature>
<comment type="similarity">
    <text evidence="1">Belongs to the peptidase M10A family.</text>
</comment>
<keyword evidence="3 11" id="KW-0479">Metal-binding</keyword>
<dbReference type="InterPro" id="IPR021190">
    <property type="entry name" value="Pept_M10A"/>
</dbReference>
<dbReference type="Gene3D" id="3.40.390.10">
    <property type="entry name" value="Collagenase (Catalytic Domain)"/>
    <property type="match status" value="1"/>
</dbReference>
<reference evidence="17" key="2">
    <citation type="submission" date="2025-08" db="UniProtKB">
        <authorList>
            <consortium name="Ensembl"/>
        </authorList>
    </citation>
    <scope>IDENTIFICATION</scope>
</reference>
<organism evidence="17 18">
    <name type="scientific">Electrophorus electricus</name>
    <name type="common">Electric eel</name>
    <name type="synonym">Gymnotus electricus</name>
    <dbReference type="NCBI Taxonomy" id="8005"/>
    <lineage>
        <taxon>Eukaryota</taxon>
        <taxon>Metazoa</taxon>
        <taxon>Chordata</taxon>
        <taxon>Craniata</taxon>
        <taxon>Vertebrata</taxon>
        <taxon>Euteleostomi</taxon>
        <taxon>Actinopterygii</taxon>
        <taxon>Neopterygii</taxon>
        <taxon>Teleostei</taxon>
        <taxon>Ostariophysi</taxon>
        <taxon>Gymnotiformes</taxon>
        <taxon>Gymnotoidei</taxon>
        <taxon>Gymnotidae</taxon>
        <taxon>Electrophorus</taxon>
    </lineage>
</organism>
<evidence type="ECO:0000256" key="5">
    <source>
        <dbReference type="ARBA" id="ARBA00022801"/>
    </source>
</evidence>
<dbReference type="GO" id="GO:0005615">
    <property type="term" value="C:extracellular space"/>
    <property type="evidence" value="ECO:0007669"/>
    <property type="project" value="TreeGrafter"/>
</dbReference>
<comment type="cofactor">
    <cofactor evidence="12">
        <name>Ca(2+)</name>
        <dbReference type="ChEBI" id="CHEBI:29108"/>
    </cofactor>
    <text evidence="12">Can bind about 5 Ca(2+) ions per subunit.</text>
</comment>
<dbReference type="Gene3D" id="2.110.10.10">
    <property type="entry name" value="Hemopexin-like domain"/>
    <property type="match status" value="1"/>
</dbReference>